<organism evidence="1">
    <name type="scientific">viral metagenome</name>
    <dbReference type="NCBI Taxonomy" id="1070528"/>
    <lineage>
        <taxon>unclassified sequences</taxon>
        <taxon>metagenomes</taxon>
        <taxon>organismal metagenomes</taxon>
    </lineage>
</organism>
<dbReference type="EMBL" id="MN740556">
    <property type="protein sequence ID" value="QHU33056.1"/>
    <property type="molecule type" value="Genomic_DNA"/>
</dbReference>
<reference evidence="1" key="1">
    <citation type="journal article" date="2020" name="Nature">
        <title>Giant virus diversity and host interactions through global metagenomics.</title>
        <authorList>
            <person name="Schulz F."/>
            <person name="Roux S."/>
            <person name="Paez-Espino D."/>
            <person name="Jungbluth S."/>
            <person name="Walsh D.A."/>
            <person name="Denef V.J."/>
            <person name="McMahon K.D."/>
            <person name="Konstantinidis K.T."/>
            <person name="Eloe-Fadrosh E.A."/>
            <person name="Kyrpides N.C."/>
            <person name="Woyke T."/>
        </authorList>
    </citation>
    <scope>NUCLEOTIDE SEQUENCE</scope>
    <source>
        <strain evidence="1">GVMAG-S-1014582-52</strain>
    </source>
</reference>
<proteinExistence type="predicted"/>
<evidence type="ECO:0000313" key="1">
    <source>
        <dbReference type="EMBL" id="QHU33056.1"/>
    </source>
</evidence>
<accession>A0A6C0LQ95</accession>
<dbReference type="AlphaFoldDB" id="A0A6C0LQ95"/>
<name>A0A6C0LQ95_9ZZZZ</name>
<protein>
    <submittedName>
        <fullName evidence="1">Uncharacterized protein</fullName>
    </submittedName>
</protein>
<sequence length="72" mass="8678">MSIDLERRTKEHEKTYSKLKGSILELLLYRFIDPQYVSEAETKVKHTFENMDVKLDHDKYNELMIISKNKMN</sequence>